<evidence type="ECO:0000313" key="3">
    <source>
        <dbReference type="Proteomes" id="UP000827284"/>
    </source>
</evidence>
<feature type="region of interest" description="Disordered" evidence="1">
    <location>
        <begin position="1"/>
        <end position="27"/>
    </location>
</feature>
<reference evidence="2" key="2">
    <citation type="journal article" date="2022" name="Microbiol. Resour. Announc.">
        <title>Whole-Genome Sequence of Entomortierella parvispora E1425, a Mucoromycotan Fungus Associated with Burkholderiaceae-Related Endosymbiotic Bacteria.</title>
        <authorList>
            <person name="Herlambang A."/>
            <person name="Guo Y."/>
            <person name="Takashima Y."/>
            <person name="Narisawa K."/>
            <person name="Ohta H."/>
            <person name="Nishizawa T."/>
        </authorList>
    </citation>
    <scope>NUCLEOTIDE SEQUENCE</scope>
    <source>
        <strain evidence="2">E1425</strain>
    </source>
</reference>
<dbReference type="EMBL" id="BQFW01000001">
    <property type="protein sequence ID" value="GJJ68102.1"/>
    <property type="molecule type" value="Genomic_DNA"/>
</dbReference>
<feature type="region of interest" description="Disordered" evidence="1">
    <location>
        <begin position="816"/>
        <end position="855"/>
    </location>
</feature>
<dbReference type="AlphaFoldDB" id="A0A9P3H1Q8"/>
<dbReference type="Proteomes" id="UP000827284">
    <property type="component" value="Unassembled WGS sequence"/>
</dbReference>
<protein>
    <submittedName>
        <fullName evidence="2">Uncharacterized protein</fullName>
    </submittedName>
</protein>
<sequence length="987" mass="109719">MVDGKIPSSFDCSPGSSSSSMASSASSLTSSNSLQPLGTHQPLISSPTSLSSPIGVLCDNSNPWLDIERGYLLQQQEQDAKDLQRQNQENSWLLKCPPEVISWILFWLADGLEINNLLSTCSLLSRHWISWDWFELSRRRFPNWLRESNLSDLPDAELSFQRPNLVGLAGQGSIIVSNWKRIFVRDAALRRRIALPLPPNDIAQNNVALYEGDAGLLDRTPERPYLHERDLNNLRALLDDPQYFKSDTKTESEKWSRVSSPVYNIDLDSKTTLAASMLARKDEASDQFEFRVLIYALPDLTNPIAICDSKLWTVDQVVDPVVAAARDTRRRLQQQQGQEGLDDIVTEEVQSPQASTATPQQNSFPPTAMTTPGNQPPIRRPWHDPYTPSELPVVQLVELKHSILASTKDKDNNIKGRMTSEMKVMFALAFGQNVGEDDMLLLDVWRLVKIVEITLPSIPRDQDGFVTVSIDSLPPPVLVQVETIDVSAEEDMRARMVKIYTINVEESAPASVSTASPAPTTDSTQPTVMALKEGKTHGLFVNRVLSTQSNVDNIQTANATTAQPTLVTKTCIVIFGIQSNDASAAMMLRKVIFASSEKESQESLCTRLISGGVSCMTLFPYQSGYDRLLVLYNRHGRGMIWDWVNENQVAQLRMPDDRAVMNARPAVVGNVNAAANNNNNNNAQAGGATAPVRRRLSYWGVQVSFTETPNPFTLEPEGRRSFKIVTLADGQEHEWESCFWNVDSLMLGPIDSKLPEQTAFVPIKRHHPLLTGAMRKARDDNMKYIRKWRSDEQTKRDQPSFTAAAITTPTLVATTTSTNTTTAPTSTAAPATTTTTATATPATTTNTAPKPSAPPPAPIIFAINKRFEERTLGIRIPTGIEKWGPPETQQWIESVRASEPVHFNAYVVWNRYRISLTTDQGLVIVDLEETSSDRPQDSPDREWVQYLKDGTDNPLVDIATVNNNLVITQKFGHLVWPFYGPPQTSVT</sequence>
<gene>
    <name evidence="2" type="ORF">EMPS_00448</name>
</gene>
<keyword evidence="3" id="KW-1185">Reference proteome</keyword>
<proteinExistence type="predicted"/>
<accession>A0A9P3H1Q8</accession>
<evidence type="ECO:0000256" key="1">
    <source>
        <dbReference type="SAM" id="MobiDB-lite"/>
    </source>
</evidence>
<evidence type="ECO:0000313" key="2">
    <source>
        <dbReference type="EMBL" id="GJJ68102.1"/>
    </source>
</evidence>
<dbReference type="OrthoDB" id="2445710at2759"/>
<feature type="compositionally biased region" description="Low complexity" evidence="1">
    <location>
        <begin position="8"/>
        <end position="27"/>
    </location>
</feature>
<feature type="compositionally biased region" description="Low complexity" evidence="1">
    <location>
        <begin position="816"/>
        <end position="850"/>
    </location>
</feature>
<feature type="compositionally biased region" description="Polar residues" evidence="1">
    <location>
        <begin position="349"/>
        <end position="373"/>
    </location>
</feature>
<reference evidence="2" key="1">
    <citation type="submission" date="2021-11" db="EMBL/GenBank/DDBJ databases">
        <authorList>
            <person name="Herlambang A."/>
            <person name="Guo Y."/>
            <person name="Takashima Y."/>
            <person name="Nishizawa T."/>
        </authorList>
    </citation>
    <scope>NUCLEOTIDE SEQUENCE</scope>
    <source>
        <strain evidence="2">E1425</strain>
    </source>
</reference>
<organism evidence="2 3">
    <name type="scientific">Entomortierella parvispora</name>
    <dbReference type="NCBI Taxonomy" id="205924"/>
    <lineage>
        <taxon>Eukaryota</taxon>
        <taxon>Fungi</taxon>
        <taxon>Fungi incertae sedis</taxon>
        <taxon>Mucoromycota</taxon>
        <taxon>Mortierellomycotina</taxon>
        <taxon>Mortierellomycetes</taxon>
        <taxon>Mortierellales</taxon>
        <taxon>Mortierellaceae</taxon>
        <taxon>Entomortierella</taxon>
    </lineage>
</organism>
<comment type="caution">
    <text evidence="2">The sequence shown here is derived from an EMBL/GenBank/DDBJ whole genome shotgun (WGS) entry which is preliminary data.</text>
</comment>
<name>A0A9P3H1Q8_9FUNG</name>
<feature type="region of interest" description="Disordered" evidence="1">
    <location>
        <begin position="349"/>
        <end position="385"/>
    </location>
</feature>